<dbReference type="Proteomes" id="UP001060336">
    <property type="component" value="Chromosome"/>
</dbReference>
<evidence type="ECO:0000256" key="7">
    <source>
        <dbReference type="ARBA" id="ARBA00023136"/>
    </source>
</evidence>
<evidence type="ECO:0000256" key="6">
    <source>
        <dbReference type="ARBA" id="ARBA00023026"/>
    </source>
</evidence>
<dbReference type="Gene3D" id="2.150.10.10">
    <property type="entry name" value="Serralysin-like metalloprotease, C-terminal"/>
    <property type="match status" value="7"/>
</dbReference>
<proteinExistence type="predicted"/>
<gene>
    <name evidence="9" type="ORF">NUH88_20370</name>
</gene>
<dbReference type="PRINTS" id="PR01488">
    <property type="entry name" value="RTXTOXINA"/>
</dbReference>
<feature type="compositionally biased region" description="Low complexity" evidence="8">
    <location>
        <begin position="1"/>
        <end position="21"/>
    </location>
</feature>
<dbReference type="AlphaFoldDB" id="A0A9J7ATT9"/>
<sequence>MATISGTSGSDLLTGSSDSDTINGGHGSDTIIGSAGSDLLNADGAANDLSAGGQDLTIWTSASLSVSDTGNGVYTVQDGTTTAYYYMGYNITNVDTTDAITVSVAVRADTRTNLILNVQDSAPNDVTFDLETGAVDYLGVGFDAGINDLGDGWQQIWVTVPANDLDTSSPTIYLVPWDPSSEPWPRAGTGQTLFEVRDFQFEPGATEPTHPAAFSIDVLSYEESAAAVAVDLSTGTVSGGDATGDTIDGFEGVIGSAHNDTLIGDEAANILSGGGGNDILDGRSEADLLHAGNGNDLLLGGSNADTLYGSYGDDTVEGGTGADLLFGGGPAGDFSAAGDDVPSGGGDLTTWTATGLVVSDAGDGIYEIQDDSVNGYHYLSLPISGVDIADTVTVSVVVRAGSRSDLILNLQDSAPNDVTFDLETGAVDYLGVGFDAGINDLGDGWQQIWLTVPANDLDTSSPTAHLVAWAPSSETWPRQGTGEVLFDVRDFQFEPGATSPSLPDAFDLGTDMLSYESSTAAVTVDLSTGAVSGGDATGDTIDGFDGVIGSAYDDMLTGDDQDNILSGGDGNDTLSGGNGADTIEGGIGADKLYGRSGDVSAGGGDLTAWTPTGLVVSDVGGGVYEVQDDTSNGYHQLALSISGFDTSDTVTVSLVVRAGSRSELILNLQDSAPSDVTFDLETGVVDYLGVGIPAGINDLGDGWQQIWVTAPADSIDTSNPTAYLVAWDPSSETWPRQGTGEVLFEVRDFQFEPGAASPSLPDAFDLVTDMLSYESSAAAVTVDLSTGAVSGGDAAGDTIDGFEGVIGSAHDDMLTGDDQANVLSGGDGNDTLSGGDGADALYGGAGNDVLYDDGTDTLYGGDGFDIVYTDETSDFSRFHGFEEIRSLDGSVILGDDGEAYTGDSGDDLVYGGTGNDTIDGASGNDTLYGGNGDDSLTGNAGDDLLYGGDGDDLLRGYGGDDTLYGEAGNDHLSAGGDDDLIYGGVGNDTINGRGGDDTIYGEDGDDHITTGFSNDAGSDVVIAGNGADTVIGFTGNDTIFGNAGSDSLFGDSGADYIAGGVDDDTLTGGGGADVFAFNTGDNADVITDFVAGTDRLDLDASFGITSQTALDAIASADQSGNTILDFGNGDTITLIGTNPSELSINDIV</sequence>
<dbReference type="InterPro" id="IPR018511">
    <property type="entry name" value="Hemolysin-typ_Ca-bd_CS"/>
</dbReference>
<protein>
    <recommendedName>
        <fullName evidence="11">Calcium-binding protein</fullName>
    </recommendedName>
</protein>
<feature type="region of interest" description="Disordered" evidence="8">
    <location>
        <begin position="562"/>
        <end position="581"/>
    </location>
</feature>
<dbReference type="InterPro" id="IPR001343">
    <property type="entry name" value="Hemolysn_Ca-bd"/>
</dbReference>
<evidence type="ECO:0008006" key="11">
    <source>
        <dbReference type="Google" id="ProtNLM"/>
    </source>
</evidence>
<dbReference type="EMBL" id="CP102480">
    <property type="protein sequence ID" value="UUX49740.1"/>
    <property type="molecule type" value="Genomic_DNA"/>
</dbReference>
<evidence type="ECO:0000313" key="10">
    <source>
        <dbReference type="Proteomes" id="UP001060336"/>
    </source>
</evidence>
<dbReference type="InterPro" id="IPR050557">
    <property type="entry name" value="RTX_toxin/Mannuronan_C5-epim"/>
</dbReference>
<evidence type="ECO:0000256" key="4">
    <source>
        <dbReference type="ARBA" id="ARBA00022656"/>
    </source>
</evidence>
<dbReference type="GO" id="GO:0016020">
    <property type="term" value="C:membrane"/>
    <property type="evidence" value="ECO:0007669"/>
    <property type="project" value="UniProtKB-SubCell"/>
</dbReference>
<evidence type="ECO:0000313" key="9">
    <source>
        <dbReference type="EMBL" id="UUX49740.1"/>
    </source>
</evidence>
<name>A0A9J7ATT9_9PROT</name>
<dbReference type="RefSeq" id="WP_257768574.1">
    <property type="nucleotide sequence ID" value="NZ_CP102480.1"/>
</dbReference>
<dbReference type="GO" id="GO:0005576">
    <property type="term" value="C:extracellular region"/>
    <property type="evidence" value="ECO:0007669"/>
    <property type="project" value="UniProtKB-SubCell"/>
</dbReference>
<dbReference type="GO" id="GO:0005509">
    <property type="term" value="F:calcium ion binding"/>
    <property type="evidence" value="ECO:0007669"/>
    <property type="project" value="InterPro"/>
</dbReference>
<keyword evidence="10" id="KW-1185">Reference proteome</keyword>
<evidence type="ECO:0000256" key="1">
    <source>
        <dbReference type="ARBA" id="ARBA00004370"/>
    </source>
</evidence>
<keyword evidence="6" id="KW-0843">Virulence</keyword>
<dbReference type="KEGG" id="naci:NUH88_20370"/>
<keyword evidence="7" id="KW-0472">Membrane</keyword>
<dbReference type="Pfam" id="PF00353">
    <property type="entry name" value="HemolysinCabind"/>
    <property type="match status" value="10"/>
</dbReference>
<comment type="subcellular location">
    <subcellularLocation>
        <location evidence="1">Membrane</location>
    </subcellularLocation>
    <subcellularLocation>
        <location evidence="2">Secreted</location>
    </subcellularLocation>
</comment>
<dbReference type="PRINTS" id="PR00313">
    <property type="entry name" value="CABNDNGRPT"/>
</dbReference>
<dbReference type="InterPro" id="IPR003995">
    <property type="entry name" value="RTX_toxin_determinant-A"/>
</dbReference>
<keyword evidence="3" id="KW-0964">Secreted</keyword>
<evidence type="ECO:0000256" key="8">
    <source>
        <dbReference type="SAM" id="MobiDB-lite"/>
    </source>
</evidence>
<dbReference type="InterPro" id="IPR011049">
    <property type="entry name" value="Serralysin-like_metalloprot_C"/>
</dbReference>
<feature type="region of interest" description="Disordered" evidence="8">
    <location>
        <begin position="1"/>
        <end position="27"/>
    </location>
</feature>
<dbReference type="GO" id="GO:0090729">
    <property type="term" value="F:toxin activity"/>
    <property type="evidence" value="ECO:0007669"/>
    <property type="project" value="UniProtKB-KW"/>
</dbReference>
<dbReference type="SUPFAM" id="SSF51120">
    <property type="entry name" value="beta-Roll"/>
    <property type="match status" value="6"/>
</dbReference>
<accession>A0A9J7ATT9</accession>
<evidence type="ECO:0000256" key="2">
    <source>
        <dbReference type="ARBA" id="ARBA00004613"/>
    </source>
</evidence>
<dbReference type="PANTHER" id="PTHR38340:SF1">
    <property type="entry name" value="S-LAYER PROTEIN"/>
    <property type="match status" value="1"/>
</dbReference>
<keyword evidence="5" id="KW-0677">Repeat</keyword>
<organism evidence="9 10">
    <name type="scientific">Nisaea acidiphila</name>
    <dbReference type="NCBI Taxonomy" id="1862145"/>
    <lineage>
        <taxon>Bacteria</taxon>
        <taxon>Pseudomonadati</taxon>
        <taxon>Pseudomonadota</taxon>
        <taxon>Alphaproteobacteria</taxon>
        <taxon>Rhodospirillales</taxon>
        <taxon>Thalassobaculaceae</taxon>
        <taxon>Nisaea</taxon>
    </lineage>
</organism>
<dbReference type="PANTHER" id="PTHR38340">
    <property type="entry name" value="S-LAYER PROTEIN"/>
    <property type="match status" value="1"/>
</dbReference>
<reference evidence="9" key="1">
    <citation type="submission" date="2022-08" db="EMBL/GenBank/DDBJ databases">
        <title>Nisaea acidiphila sp. nov., isolated from a marine algal debris and emended description of the genus Nisaea Urios et al. 2008.</title>
        <authorList>
            <person name="Kwon K."/>
        </authorList>
    </citation>
    <scope>NUCLEOTIDE SEQUENCE</scope>
    <source>
        <strain evidence="9">MEBiC11861</strain>
    </source>
</reference>
<evidence type="ECO:0000256" key="3">
    <source>
        <dbReference type="ARBA" id="ARBA00022525"/>
    </source>
</evidence>
<dbReference type="PROSITE" id="PS00330">
    <property type="entry name" value="HEMOLYSIN_CALCIUM"/>
    <property type="match status" value="5"/>
</dbReference>
<keyword evidence="4" id="KW-0800">Toxin</keyword>
<evidence type="ECO:0000256" key="5">
    <source>
        <dbReference type="ARBA" id="ARBA00022737"/>
    </source>
</evidence>